<dbReference type="InterPro" id="IPR017441">
    <property type="entry name" value="Protein_kinase_ATP_BS"/>
</dbReference>
<dbReference type="InterPro" id="IPR008271">
    <property type="entry name" value="Ser/Thr_kinase_AS"/>
</dbReference>
<dbReference type="AlphaFoldDB" id="A0A915J9B9"/>
<feature type="binding site" evidence="4">
    <location>
        <position position="66"/>
    </location>
    <ligand>
        <name>ATP</name>
        <dbReference type="ChEBI" id="CHEBI:30616"/>
    </ligand>
</feature>
<dbReference type="InterPro" id="IPR000719">
    <property type="entry name" value="Prot_kinase_dom"/>
</dbReference>
<protein>
    <recommendedName>
        <fullName evidence="1">non-specific serine/threonine protein kinase</fullName>
        <ecNumber evidence="1">2.7.11.1</ecNumber>
    </recommendedName>
</protein>
<dbReference type="WBParaSite" id="nRc.2.0.1.t23069-RA">
    <property type="protein sequence ID" value="nRc.2.0.1.t23069-RA"/>
    <property type="gene ID" value="nRc.2.0.1.g23069"/>
</dbReference>
<dbReference type="PANTHER" id="PTHR11909">
    <property type="entry name" value="CASEIN KINASE-RELATED"/>
    <property type="match status" value="1"/>
</dbReference>
<evidence type="ECO:0000256" key="4">
    <source>
        <dbReference type="PROSITE-ProRule" id="PRU10141"/>
    </source>
</evidence>
<dbReference type="InterPro" id="IPR050235">
    <property type="entry name" value="CK1_Ser-Thr_kinase"/>
</dbReference>
<evidence type="ECO:0000313" key="7">
    <source>
        <dbReference type="Proteomes" id="UP000887565"/>
    </source>
</evidence>
<dbReference type="Proteomes" id="UP000887565">
    <property type="component" value="Unplaced"/>
</dbReference>
<dbReference type="SMART" id="SM00220">
    <property type="entry name" value="S_TKc"/>
    <property type="match status" value="1"/>
</dbReference>
<dbReference type="SUPFAM" id="SSF56112">
    <property type="entry name" value="Protein kinase-like (PK-like)"/>
    <property type="match status" value="1"/>
</dbReference>
<dbReference type="GO" id="GO:0005524">
    <property type="term" value="F:ATP binding"/>
    <property type="evidence" value="ECO:0007669"/>
    <property type="project" value="UniProtKB-UniRule"/>
</dbReference>
<keyword evidence="3 4" id="KW-0067">ATP-binding</keyword>
<sequence>MGALFSCPCCPSKTAEKPELLTTAVVNERWRVLRQIGKGGFGSVYAVEDLTSTYDADGKAKLYAMKTETVKVKDGTGRLPQEALVLQEIMAKGKTRHICQLFDVGRVTQTRKKPLQFIVMTLLGPSLSEMRRLCRKERMCASTVALIGVQGIESIEDLHSCGFIHRDVKPGNFVLGMTPNHHKIYMIDFGMCRKFLDGEGRLKPVRKSMIKFRGTYRYCASDSHKGVEYSRHHDLWCMFNSLVELRHGELPWQISEDDATATFEIKNRIIPRRWLHDLEPEYLDVYETLTSLHYDIKPDYERLRQFFVNILAKENLNLASPFEWEPNGLNRNYFRTEDLNRLFNPQVITV</sequence>
<keyword evidence="7" id="KW-1185">Reference proteome</keyword>
<evidence type="ECO:0000256" key="2">
    <source>
        <dbReference type="ARBA" id="ARBA00022741"/>
    </source>
</evidence>
<dbReference type="EC" id="2.7.11.1" evidence="1"/>
<keyword evidence="5" id="KW-0418">Kinase</keyword>
<dbReference type="Gene3D" id="1.10.510.10">
    <property type="entry name" value="Transferase(Phosphotransferase) domain 1"/>
    <property type="match status" value="1"/>
</dbReference>
<comment type="similarity">
    <text evidence="5">Belongs to the protein kinase superfamily.</text>
</comment>
<keyword evidence="2 4" id="KW-0547">Nucleotide-binding</keyword>
<keyword evidence="5" id="KW-0723">Serine/threonine-protein kinase</keyword>
<feature type="domain" description="Protein kinase" evidence="6">
    <location>
        <begin position="30"/>
        <end position="307"/>
    </location>
</feature>
<evidence type="ECO:0000256" key="1">
    <source>
        <dbReference type="ARBA" id="ARBA00012513"/>
    </source>
</evidence>
<dbReference type="OMA" id="REITMLI"/>
<evidence type="ECO:0000256" key="5">
    <source>
        <dbReference type="RuleBase" id="RU000304"/>
    </source>
</evidence>
<evidence type="ECO:0000259" key="6">
    <source>
        <dbReference type="PROSITE" id="PS50011"/>
    </source>
</evidence>
<keyword evidence="5" id="KW-0808">Transferase</keyword>
<name>A0A915J9B9_ROMCU</name>
<reference evidence="8" key="1">
    <citation type="submission" date="2022-11" db="UniProtKB">
        <authorList>
            <consortium name="WormBaseParasite"/>
        </authorList>
    </citation>
    <scope>IDENTIFICATION</scope>
</reference>
<dbReference type="PROSITE" id="PS00107">
    <property type="entry name" value="PROTEIN_KINASE_ATP"/>
    <property type="match status" value="1"/>
</dbReference>
<dbReference type="Pfam" id="PF00069">
    <property type="entry name" value="Pkinase"/>
    <property type="match status" value="1"/>
</dbReference>
<dbReference type="GO" id="GO:0004674">
    <property type="term" value="F:protein serine/threonine kinase activity"/>
    <property type="evidence" value="ECO:0007669"/>
    <property type="project" value="UniProtKB-KW"/>
</dbReference>
<organism evidence="7 8">
    <name type="scientific">Romanomermis culicivorax</name>
    <name type="common">Nematode worm</name>
    <dbReference type="NCBI Taxonomy" id="13658"/>
    <lineage>
        <taxon>Eukaryota</taxon>
        <taxon>Metazoa</taxon>
        <taxon>Ecdysozoa</taxon>
        <taxon>Nematoda</taxon>
        <taxon>Enoplea</taxon>
        <taxon>Dorylaimia</taxon>
        <taxon>Mermithida</taxon>
        <taxon>Mermithoidea</taxon>
        <taxon>Mermithidae</taxon>
        <taxon>Romanomermis</taxon>
    </lineage>
</organism>
<accession>A0A915J9B9</accession>
<evidence type="ECO:0000313" key="8">
    <source>
        <dbReference type="WBParaSite" id="nRc.2.0.1.t23069-RA"/>
    </source>
</evidence>
<dbReference type="InterPro" id="IPR011009">
    <property type="entry name" value="Kinase-like_dom_sf"/>
</dbReference>
<evidence type="ECO:0000256" key="3">
    <source>
        <dbReference type="ARBA" id="ARBA00022840"/>
    </source>
</evidence>
<dbReference type="PROSITE" id="PS50011">
    <property type="entry name" value="PROTEIN_KINASE_DOM"/>
    <property type="match status" value="1"/>
</dbReference>
<dbReference type="PROSITE" id="PS00108">
    <property type="entry name" value="PROTEIN_KINASE_ST"/>
    <property type="match status" value="1"/>
</dbReference>
<proteinExistence type="inferred from homology"/>